<dbReference type="RefSeq" id="WP_097151683.1">
    <property type="nucleotide sequence ID" value="NZ_OBEL01000001.1"/>
</dbReference>
<dbReference type="Proteomes" id="UP000219439">
    <property type="component" value="Unassembled WGS sequence"/>
</dbReference>
<evidence type="ECO:0000313" key="4">
    <source>
        <dbReference type="Proteomes" id="UP000219439"/>
    </source>
</evidence>
<dbReference type="InterPro" id="IPR013538">
    <property type="entry name" value="ASHA1/2-like_C"/>
</dbReference>
<reference evidence="3 4" key="1">
    <citation type="submission" date="2017-09" db="EMBL/GenBank/DDBJ databases">
        <authorList>
            <person name="Ehlers B."/>
            <person name="Leendertz F.H."/>
        </authorList>
    </citation>
    <scope>NUCLEOTIDE SEQUENCE [LARGE SCALE GENOMIC DNA]</scope>
    <source>
        <strain evidence="3 4">DSM 18289</strain>
    </source>
</reference>
<protein>
    <submittedName>
        <fullName evidence="3">Activator of Hsp90 ATPase homolog 1-like protein</fullName>
    </submittedName>
</protein>
<evidence type="ECO:0000313" key="3">
    <source>
        <dbReference type="EMBL" id="SNZ06228.1"/>
    </source>
</evidence>
<comment type="similarity">
    <text evidence="1">Belongs to the AHA1 family.</text>
</comment>
<evidence type="ECO:0000256" key="1">
    <source>
        <dbReference type="ARBA" id="ARBA00006817"/>
    </source>
</evidence>
<dbReference type="SUPFAM" id="SSF55961">
    <property type="entry name" value="Bet v1-like"/>
    <property type="match status" value="1"/>
</dbReference>
<name>A0A285NA80_9HYPH</name>
<evidence type="ECO:0000259" key="2">
    <source>
        <dbReference type="Pfam" id="PF08327"/>
    </source>
</evidence>
<dbReference type="Gene3D" id="3.30.530.20">
    <property type="match status" value="1"/>
</dbReference>
<dbReference type="InterPro" id="IPR023393">
    <property type="entry name" value="START-like_dom_sf"/>
</dbReference>
<dbReference type="OrthoDB" id="793407at2"/>
<organism evidence="3 4">
    <name type="scientific">Cohaesibacter gelatinilyticus</name>
    <dbReference type="NCBI Taxonomy" id="372072"/>
    <lineage>
        <taxon>Bacteria</taxon>
        <taxon>Pseudomonadati</taxon>
        <taxon>Pseudomonadota</taxon>
        <taxon>Alphaproteobacteria</taxon>
        <taxon>Hyphomicrobiales</taxon>
        <taxon>Cohaesibacteraceae</taxon>
    </lineage>
</organism>
<dbReference type="AlphaFoldDB" id="A0A285NA80"/>
<sequence length="154" mass="16966">MTKPIVKAAQVPLSQEAAYGLFVGKMGLWWPLHSRSVSAHRDGTRALGLEVNAVNDGKITEITADGTRYIWGSFKDCDAPHSVEIAFHMGQPAEGASQLVVSFLHLGDEECRVKLHHSGWESYGELAQMMRDGYEVAWGEIFDEGYVQACLGKN</sequence>
<gene>
    <name evidence="3" type="ORF">SAMN06265368_0349</name>
</gene>
<proteinExistence type="inferred from homology"/>
<dbReference type="EMBL" id="OBEL01000001">
    <property type="protein sequence ID" value="SNZ06228.1"/>
    <property type="molecule type" value="Genomic_DNA"/>
</dbReference>
<dbReference type="Pfam" id="PF08327">
    <property type="entry name" value="AHSA1"/>
    <property type="match status" value="1"/>
</dbReference>
<accession>A0A285NA80</accession>
<feature type="domain" description="Activator of Hsp90 ATPase homologue 1/2-like C-terminal" evidence="2">
    <location>
        <begin position="62"/>
        <end position="138"/>
    </location>
</feature>
<keyword evidence="4" id="KW-1185">Reference proteome</keyword>